<protein>
    <submittedName>
        <fullName evidence="1">Uncharacterized protein</fullName>
    </submittedName>
</protein>
<dbReference type="EMBL" id="SRHE01000681">
    <property type="protein sequence ID" value="TWW08415.1"/>
    <property type="molecule type" value="Genomic_DNA"/>
</dbReference>
<reference evidence="1 2" key="2">
    <citation type="submission" date="2019-08" db="EMBL/GenBank/DDBJ databases">
        <authorList>
            <person name="Henke P."/>
        </authorList>
    </citation>
    <scope>NUCLEOTIDE SEQUENCE [LARGE SCALE GENOMIC DNA]</scope>
    <source>
        <strain evidence="1">Phe10_nw2017</strain>
    </source>
</reference>
<keyword evidence="2" id="KW-1185">Reference proteome</keyword>
<accession>A0A5C6M2S2</accession>
<reference evidence="1 2" key="1">
    <citation type="submission" date="2019-08" db="EMBL/GenBank/DDBJ databases">
        <title>100 year-old enigma solved: identification of Planctomyces bekefii, the type genus and species of the phylum Planctomycetes.</title>
        <authorList>
            <person name="Svetlana D.N."/>
            <person name="Overmann J."/>
        </authorList>
    </citation>
    <scope>NUCLEOTIDE SEQUENCE [LARGE SCALE GENOMIC DNA]</scope>
    <source>
        <strain evidence="1">Phe10_nw2017</strain>
    </source>
</reference>
<gene>
    <name evidence="1" type="ORF">E3A20_24580</name>
</gene>
<feature type="non-terminal residue" evidence="1">
    <location>
        <position position="66"/>
    </location>
</feature>
<organism evidence="1 2">
    <name type="scientific">Planctomyces bekefii</name>
    <dbReference type="NCBI Taxonomy" id="1653850"/>
    <lineage>
        <taxon>Bacteria</taxon>
        <taxon>Pseudomonadati</taxon>
        <taxon>Planctomycetota</taxon>
        <taxon>Planctomycetia</taxon>
        <taxon>Planctomycetales</taxon>
        <taxon>Planctomycetaceae</taxon>
        <taxon>Planctomyces</taxon>
    </lineage>
</organism>
<proteinExistence type="predicted"/>
<dbReference type="AlphaFoldDB" id="A0A5C6M2S2"/>
<dbReference type="Proteomes" id="UP000321083">
    <property type="component" value="Unassembled WGS sequence"/>
</dbReference>
<evidence type="ECO:0000313" key="2">
    <source>
        <dbReference type="Proteomes" id="UP000321083"/>
    </source>
</evidence>
<evidence type="ECO:0000313" key="1">
    <source>
        <dbReference type="EMBL" id="TWW08415.1"/>
    </source>
</evidence>
<sequence length="66" mass="6856">MTESGRARRLVLLLLAVLCGLCDTGAEIVEASDDLLVADFEGETYGEWQVTGEAFGSGPARGALPG</sequence>
<comment type="caution">
    <text evidence="1">The sequence shown here is derived from an EMBL/GenBank/DDBJ whole genome shotgun (WGS) entry which is preliminary data.</text>
</comment>
<name>A0A5C6M2S2_9PLAN</name>